<evidence type="ECO:0000313" key="11">
    <source>
        <dbReference type="Proteomes" id="UP001198220"/>
    </source>
</evidence>
<keyword evidence="2 7" id="KW-0285">Flavoprotein</keyword>
<evidence type="ECO:0000256" key="4">
    <source>
        <dbReference type="ARBA" id="ARBA00023002"/>
    </source>
</evidence>
<dbReference type="SUPFAM" id="SSF51905">
    <property type="entry name" value="FAD/NAD(P)-binding domain"/>
    <property type="match status" value="1"/>
</dbReference>
<dbReference type="InterPro" id="IPR008255">
    <property type="entry name" value="Pyr_nucl-diS_OxRdtase_2_AS"/>
</dbReference>
<evidence type="ECO:0000256" key="5">
    <source>
        <dbReference type="ARBA" id="ARBA00023157"/>
    </source>
</evidence>
<dbReference type="Pfam" id="PF07992">
    <property type="entry name" value="Pyr_redox_2"/>
    <property type="match status" value="1"/>
</dbReference>
<keyword evidence="11" id="KW-1185">Reference proteome</keyword>
<organism evidence="10 11">
    <name type="scientific">Hominiventricola filiformis</name>
    <dbReference type="NCBI Taxonomy" id="2885352"/>
    <lineage>
        <taxon>Bacteria</taxon>
        <taxon>Bacillati</taxon>
        <taxon>Bacillota</taxon>
        <taxon>Clostridia</taxon>
        <taxon>Lachnospirales</taxon>
        <taxon>Lachnospiraceae</taxon>
        <taxon>Hominiventricola</taxon>
    </lineage>
</organism>
<dbReference type="PROSITE" id="PS00573">
    <property type="entry name" value="PYRIDINE_REDOX_2"/>
    <property type="match status" value="1"/>
</dbReference>
<gene>
    <name evidence="10" type="primary">trxB</name>
    <name evidence="10" type="ORF">LKD36_11585</name>
</gene>
<dbReference type="Proteomes" id="UP001198220">
    <property type="component" value="Unassembled WGS sequence"/>
</dbReference>
<evidence type="ECO:0000256" key="2">
    <source>
        <dbReference type="ARBA" id="ARBA00022630"/>
    </source>
</evidence>
<dbReference type="GO" id="GO:0005737">
    <property type="term" value="C:cytoplasm"/>
    <property type="evidence" value="ECO:0007669"/>
    <property type="project" value="InterPro"/>
</dbReference>
<keyword evidence="4 7" id="KW-0560">Oxidoreductase</keyword>
<comment type="caution">
    <text evidence="10">The sequence shown here is derived from an EMBL/GenBank/DDBJ whole genome shotgun (WGS) entry which is preliminary data.</text>
</comment>
<dbReference type="InterPro" id="IPR036188">
    <property type="entry name" value="FAD/NAD-bd_sf"/>
</dbReference>
<dbReference type="PANTHER" id="PTHR48105">
    <property type="entry name" value="THIOREDOXIN REDUCTASE 1-RELATED-RELATED"/>
    <property type="match status" value="1"/>
</dbReference>
<dbReference type="EC" id="1.8.1.9" evidence="7"/>
<comment type="catalytic activity">
    <reaction evidence="7">
        <text>[thioredoxin]-dithiol + NADP(+) = [thioredoxin]-disulfide + NADPH + H(+)</text>
        <dbReference type="Rhea" id="RHEA:20345"/>
        <dbReference type="Rhea" id="RHEA-COMP:10698"/>
        <dbReference type="Rhea" id="RHEA-COMP:10700"/>
        <dbReference type="ChEBI" id="CHEBI:15378"/>
        <dbReference type="ChEBI" id="CHEBI:29950"/>
        <dbReference type="ChEBI" id="CHEBI:50058"/>
        <dbReference type="ChEBI" id="CHEBI:57783"/>
        <dbReference type="ChEBI" id="CHEBI:58349"/>
        <dbReference type="EC" id="1.8.1.9"/>
    </reaction>
</comment>
<keyword evidence="5" id="KW-1015">Disulfide bond</keyword>
<reference evidence="10 11" key="1">
    <citation type="submission" date="2021-10" db="EMBL/GenBank/DDBJ databases">
        <title>Anaerobic single-cell dispensing facilitates the cultivation of human gut bacteria.</title>
        <authorList>
            <person name="Afrizal A."/>
        </authorList>
    </citation>
    <scope>NUCLEOTIDE SEQUENCE [LARGE SCALE GENOMIC DNA]</scope>
    <source>
        <strain evidence="10 11">CLA-AA-H276</strain>
    </source>
</reference>
<evidence type="ECO:0000259" key="9">
    <source>
        <dbReference type="Pfam" id="PF07992"/>
    </source>
</evidence>
<proteinExistence type="inferred from homology"/>
<accession>A0AAE3A9C5</accession>
<keyword evidence="8" id="KW-0521">NADP</keyword>
<dbReference type="NCBIfam" id="TIGR01292">
    <property type="entry name" value="TRX_reduct"/>
    <property type="match status" value="1"/>
</dbReference>
<evidence type="ECO:0000256" key="6">
    <source>
        <dbReference type="ARBA" id="ARBA00023284"/>
    </source>
</evidence>
<protein>
    <recommendedName>
        <fullName evidence="7">Thioredoxin reductase</fullName>
        <ecNumber evidence="7">1.8.1.9</ecNumber>
    </recommendedName>
</protein>
<dbReference type="AlphaFoldDB" id="A0AAE3A9C5"/>
<comment type="cofactor">
    <cofactor evidence="8">
        <name>FAD</name>
        <dbReference type="ChEBI" id="CHEBI:57692"/>
    </cofactor>
    <text evidence="8">Binds 1 FAD per subunit.</text>
</comment>
<keyword evidence="3 7" id="KW-0274">FAD</keyword>
<comment type="subunit">
    <text evidence="7">Homodimer.</text>
</comment>
<evidence type="ECO:0000256" key="3">
    <source>
        <dbReference type="ARBA" id="ARBA00022827"/>
    </source>
</evidence>
<dbReference type="GO" id="GO:0004791">
    <property type="term" value="F:thioredoxin-disulfide reductase (NADPH) activity"/>
    <property type="evidence" value="ECO:0007669"/>
    <property type="project" value="UniProtKB-UniRule"/>
</dbReference>
<evidence type="ECO:0000256" key="1">
    <source>
        <dbReference type="ARBA" id="ARBA00009333"/>
    </source>
</evidence>
<evidence type="ECO:0000256" key="8">
    <source>
        <dbReference type="RuleBase" id="RU003881"/>
    </source>
</evidence>
<name>A0AAE3A9C5_9FIRM</name>
<dbReference type="Gene3D" id="3.50.50.60">
    <property type="entry name" value="FAD/NAD(P)-binding domain"/>
    <property type="match status" value="2"/>
</dbReference>
<comment type="similarity">
    <text evidence="1 7">Belongs to the class-II pyridine nucleotide-disulfide oxidoreductase family.</text>
</comment>
<dbReference type="PRINTS" id="PR00469">
    <property type="entry name" value="PNDRDTASEII"/>
</dbReference>
<feature type="domain" description="FAD/NAD(P)-binding" evidence="9">
    <location>
        <begin position="2"/>
        <end position="288"/>
    </location>
</feature>
<dbReference type="InterPro" id="IPR023753">
    <property type="entry name" value="FAD/NAD-binding_dom"/>
</dbReference>
<dbReference type="InterPro" id="IPR005982">
    <property type="entry name" value="Thioredox_Rdtase"/>
</dbReference>
<evidence type="ECO:0000313" key="10">
    <source>
        <dbReference type="EMBL" id="MCC2126808.1"/>
    </source>
</evidence>
<keyword evidence="6 7" id="KW-0676">Redox-active center</keyword>
<evidence type="ECO:0000256" key="7">
    <source>
        <dbReference type="RuleBase" id="RU003880"/>
    </source>
</evidence>
<dbReference type="PRINTS" id="PR00368">
    <property type="entry name" value="FADPNR"/>
</dbReference>
<dbReference type="InterPro" id="IPR050097">
    <property type="entry name" value="Ferredoxin-NADP_redctase_2"/>
</dbReference>
<dbReference type="EMBL" id="JAJEPS010000011">
    <property type="protein sequence ID" value="MCC2126808.1"/>
    <property type="molecule type" value="Genomic_DNA"/>
</dbReference>
<sequence length="302" mass="32592">MYDIIIVGAGTAGLTAAIYGVRAGKSVLVLEAKTYGGQIINTPKIENYPGIKEISGFEYAKNLYEQAKDLGAEIRFEQVTAIETAESRKLVKTTKDSYECRSVILATGAKNRPLSLPREQELIGAGVSYCATCDGMFFRGREVAVVGGGNTALEDAAFLANYCSKVYIIHRRSEFRGEEKLVQSLKQKKNVEFVLDSKVKALNGTDSLESLIVQNVETKKEQTIPVSGVFVAIGQMPQNEKFAGMVDLDAHGYVEAGENCHTNVKGIFVAGDCRTKEVRQLATAAADGAVAALAACAYLNQQ</sequence>
<dbReference type="GO" id="GO:0019430">
    <property type="term" value="P:removal of superoxide radicals"/>
    <property type="evidence" value="ECO:0007669"/>
    <property type="project" value="UniProtKB-UniRule"/>
</dbReference>
<dbReference type="RefSeq" id="WP_308459688.1">
    <property type="nucleotide sequence ID" value="NZ_JAJEPS010000011.1"/>
</dbReference>